<sequence>MGGKRKEGGAAEAGDRKKAKKDKLSASADEVPFKVDEAVFSTAKPQKGKKRRGEASSPEGMAVPVAAEASLQPAVGNDVAEAGAGAKRPKKAKKKSKKRSAADTAEPNAAEAASGEEGSKKKRKKGGAVAAAAAAAAEPAATVVAATAEADGCGSGGEGGRSGGTGARAFQRVKAEEWLGHKAARDNSYQATFGSGGWGAGAQEVLGRVRGKDFRHEKTKKKRGTYRGGAIDNAVNSFKFDSDDEA</sequence>
<evidence type="ECO:0000256" key="1">
    <source>
        <dbReference type="SAM" id="MobiDB-lite"/>
    </source>
</evidence>
<accession>A0AAW1RE31</accession>
<dbReference type="InterPro" id="IPR007718">
    <property type="entry name" value="Srp40_C"/>
</dbReference>
<feature type="compositionally biased region" description="Basic and acidic residues" evidence="1">
    <location>
        <begin position="1"/>
        <end position="16"/>
    </location>
</feature>
<feature type="region of interest" description="Disordered" evidence="1">
    <location>
        <begin position="1"/>
        <end position="142"/>
    </location>
</feature>
<dbReference type="PANTHER" id="PTHR23216">
    <property type="entry name" value="NUCLEOLAR AND COILED-BODY PHOSPHOPROTEIN 1"/>
    <property type="match status" value="1"/>
</dbReference>
<feature type="compositionally biased region" description="Basic residues" evidence="1">
    <location>
        <begin position="87"/>
        <end position="99"/>
    </location>
</feature>
<proteinExistence type="predicted"/>
<gene>
    <name evidence="3" type="ORF">WJX81_003805</name>
</gene>
<organism evidence="3 4">
    <name type="scientific">Elliptochloris bilobata</name>
    <dbReference type="NCBI Taxonomy" id="381761"/>
    <lineage>
        <taxon>Eukaryota</taxon>
        <taxon>Viridiplantae</taxon>
        <taxon>Chlorophyta</taxon>
        <taxon>core chlorophytes</taxon>
        <taxon>Trebouxiophyceae</taxon>
        <taxon>Trebouxiophyceae incertae sedis</taxon>
        <taxon>Elliptochloris clade</taxon>
        <taxon>Elliptochloris</taxon>
    </lineage>
</organism>
<dbReference type="PANTHER" id="PTHR23216:SF1">
    <property type="entry name" value="NUCLEOLAR AND COILED-BODY PHOSPHOPROTEIN 1"/>
    <property type="match status" value="1"/>
</dbReference>
<dbReference type="AlphaFoldDB" id="A0AAW1RE31"/>
<evidence type="ECO:0000313" key="4">
    <source>
        <dbReference type="Proteomes" id="UP001445335"/>
    </source>
</evidence>
<keyword evidence="4" id="KW-1185">Reference proteome</keyword>
<dbReference type="EMBL" id="JALJOU010000043">
    <property type="protein sequence ID" value="KAK9831964.1"/>
    <property type="molecule type" value="Genomic_DNA"/>
</dbReference>
<feature type="domain" description="Srp40 C-terminal" evidence="2">
    <location>
        <begin position="170"/>
        <end position="240"/>
    </location>
</feature>
<evidence type="ECO:0000313" key="3">
    <source>
        <dbReference type="EMBL" id="KAK9831964.1"/>
    </source>
</evidence>
<feature type="compositionally biased region" description="Low complexity" evidence="1">
    <location>
        <begin position="127"/>
        <end position="142"/>
    </location>
</feature>
<reference evidence="3 4" key="1">
    <citation type="journal article" date="2024" name="Nat. Commun.">
        <title>Phylogenomics reveals the evolutionary origins of lichenization in chlorophyte algae.</title>
        <authorList>
            <person name="Puginier C."/>
            <person name="Libourel C."/>
            <person name="Otte J."/>
            <person name="Skaloud P."/>
            <person name="Haon M."/>
            <person name="Grisel S."/>
            <person name="Petersen M."/>
            <person name="Berrin J.G."/>
            <person name="Delaux P.M."/>
            <person name="Dal Grande F."/>
            <person name="Keller J."/>
        </authorList>
    </citation>
    <scope>NUCLEOTIDE SEQUENCE [LARGE SCALE GENOMIC DNA]</scope>
    <source>
        <strain evidence="3 4">SAG 245.80</strain>
    </source>
</reference>
<dbReference type="InterPro" id="IPR039191">
    <property type="entry name" value="Nopp140-like"/>
</dbReference>
<name>A0AAW1RE31_9CHLO</name>
<dbReference type="Pfam" id="PF05022">
    <property type="entry name" value="SRP40_C"/>
    <property type="match status" value="1"/>
</dbReference>
<protein>
    <recommendedName>
        <fullName evidence="2">Srp40 C-terminal domain-containing protein</fullName>
    </recommendedName>
</protein>
<dbReference type="Proteomes" id="UP001445335">
    <property type="component" value="Unassembled WGS sequence"/>
</dbReference>
<evidence type="ECO:0000259" key="2">
    <source>
        <dbReference type="Pfam" id="PF05022"/>
    </source>
</evidence>
<comment type="caution">
    <text evidence="3">The sequence shown here is derived from an EMBL/GenBank/DDBJ whole genome shotgun (WGS) entry which is preliminary data.</text>
</comment>
<feature type="compositionally biased region" description="Low complexity" evidence="1">
    <location>
        <begin position="102"/>
        <end position="116"/>
    </location>
</feature>
<dbReference type="GO" id="GO:0005730">
    <property type="term" value="C:nucleolus"/>
    <property type="evidence" value="ECO:0007669"/>
    <property type="project" value="InterPro"/>
</dbReference>